<evidence type="ECO:0008006" key="5">
    <source>
        <dbReference type="Google" id="ProtNLM"/>
    </source>
</evidence>
<feature type="chain" id="PRO_5022228355" description="Cell wall protein" evidence="2">
    <location>
        <begin position="29"/>
        <end position="126"/>
    </location>
</feature>
<dbReference type="AlphaFoldDB" id="A0A540M527"/>
<sequence length="126" mass="13090">MAYKTRSSVLTLISISVILLALVGRAVSGRNVPTTSNKDDKKQPQWFLDHDRSFVIPGFGRVMLPPLYNVSPYAPPPSTGSTGGSVGSPSSDDYVPGGDDTYIPNPGYEVPTPGNGGGSPTGAPTP</sequence>
<reference evidence="3 4" key="1">
    <citation type="journal article" date="2019" name="G3 (Bethesda)">
        <title>Sequencing of a Wild Apple (Malus baccata) Genome Unravels the Differences Between Cultivated and Wild Apple Species Regarding Disease Resistance and Cold Tolerance.</title>
        <authorList>
            <person name="Chen X."/>
        </authorList>
    </citation>
    <scope>NUCLEOTIDE SEQUENCE [LARGE SCALE GENOMIC DNA]</scope>
    <source>
        <strain evidence="4">cv. Shandingzi</strain>
        <tissue evidence="3">Leaves</tissue>
    </source>
</reference>
<evidence type="ECO:0000313" key="4">
    <source>
        <dbReference type="Proteomes" id="UP000315295"/>
    </source>
</evidence>
<evidence type="ECO:0000256" key="2">
    <source>
        <dbReference type="SAM" id="SignalP"/>
    </source>
</evidence>
<dbReference type="PANTHER" id="PTHR36733:SF1">
    <property type="entry name" value="CELL WALL PROTEIN-RELATED"/>
    <property type="match status" value="1"/>
</dbReference>
<dbReference type="PANTHER" id="PTHR36733">
    <property type="entry name" value="CELL WALL PROTEIN-RELATED"/>
    <property type="match status" value="1"/>
</dbReference>
<evidence type="ECO:0000313" key="3">
    <source>
        <dbReference type="EMBL" id="TQD93857.1"/>
    </source>
</evidence>
<protein>
    <recommendedName>
        <fullName evidence="5">Cell wall protein</fullName>
    </recommendedName>
</protein>
<accession>A0A540M527</accession>
<organism evidence="3 4">
    <name type="scientific">Malus baccata</name>
    <name type="common">Siberian crab apple</name>
    <name type="synonym">Pyrus baccata</name>
    <dbReference type="NCBI Taxonomy" id="106549"/>
    <lineage>
        <taxon>Eukaryota</taxon>
        <taxon>Viridiplantae</taxon>
        <taxon>Streptophyta</taxon>
        <taxon>Embryophyta</taxon>
        <taxon>Tracheophyta</taxon>
        <taxon>Spermatophyta</taxon>
        <taxon>Magnoliopsida</taxon>
        <taxon>eudicotyledons</taxon>
        <taxon>Gunneridae</taxon>
        <taxon>Pentapetalae</taxon>
        <taxon>rosids</taxon>
        <taxon>fabids</taxon>
        <taxon>Rosales</taxon>
        <taxon>Rosaceae</taxon>
        <taxon>Amygdaloideae</taxon>
        <taxon>Maleae</taxon>
        <taxon>Malus</taxon>
    </lineage>
</organism>
<comment type="caution">
    <text evidence="3">The sequence shown here is derived from an EMBL/GenBank/DDBJ whole genome shotgun (WGS) entry which is preliminary data.</text>
</comment>
<name>A0A540M527_MALBA</name>
<evidence type="ECO:0000256" key="1">
    <source>
        <dbReference type="SAM" id="MobiDB-lite"/>
    </source>
</evidence>
<dbReference type="Proteomes" id="UP000315295">
    <property type="component" value="Unassembled WGS sequence"/>
</dbReference>
<feature type="signal peptide" evidence="2">
    <location>
        <begin position="1"/>
        <end position="28"/>
    </location>
</feature>
<feature type="region of interest" description="Disordered" evidence="1">
    <location>
        <begin position="70"/>
        <end position="126"/>
    </location>
</feature>
<gene>
    <name evidence="3" type="ORF">C1H46_020545</name>
</gene>
<dbReference type="InterPro" id="IPR034565">
    <property type="entry name" value="Put_cell_wall"/>
</dbReference>
<proteinExistence type="predicted"/>
<feature type="compositionally biased region" description="Low complexity" evidence="1">
    <location>
        <begin position="87"/>
        <end position="96"/>
    </location>
</feature>
<keyword evidence="2" id="KW-0732">Signal</keyword>
<keyword evidence="4" id="KW-1185">Reference proteome</keyword>
<dbReference type="EMBL" id="VIEB01000356">
    <property type="protein sequence ID" value="TQD93857.1"/>
    <property type="molecule type" value="Genomic_DNA"/>
</dbReference>